<keyword evidence="1" id="KW-0472">Membrane</keyword>
<evidence type="ECO:0000313" key="3">
    <source>
        <dbReference type="Proteomes" id="UP000824209"/>
    </source>
</evidence>
<dbReference type="EMBL" id="DWYA01000027">
    <property type="protein sequence ID" value="HJB39278.1"/>
    <property type="molecule type" value="Genomic_DNA"/>
</dbReference>
<name>A0A9D2M2R6_9FIRM</name>
<accession>A0A9D2M2R6</accession>
<comment type="caution">
    <text evidence="2">The sequence shown here is derived from an EMBL/GenBank/DDBJ whole genome shotgun (WGS) entry which is preliminary data.</text>
</comment>
<protein>
    <submittedName>
        <fullName evidence="2">DUF4179 domain-containing protein</fullName>
    </submittedName>
</protein>
<reference evidence="2" key="2">
    <citation type="submission" date="2021-04" db="EMBL/GenBank/DDBJ databases">
        <authorList>
            <person name="Gilroy R."/>
        </authorList>
    </citation>
    <scope>NUCLEOTIDE SEQUENCE</scope>
    <source>
        <strain evidence="2">ChiBcec8-14828</strain>
    </source>
</reference>
<feature type="transmembrane region" description="Helical" evidence="1">
    <location>
        <begin position="44"/>
        <end position="66"/>
    </location>
</feature>
<dbReference type="Proteomes" id="UP000824209">
    <property type="component" value="Unassembled WGS sequence"/>
</dbReference>
<proteinExistence type="predicted"/>
<keyword evidence="1" id="KW-1133">Transmembrane helix</keyword>
<keyword evidence="1" id="KW-0812">Transmembrane</keyword>
<reference evidence="2" key="1">
    <citation type="journal article" date="2021" name="PeerJ">
        <title>Extensive microbial diversity within the chicken gut microbiome revealed by metagenomics and culture.</title>
        <authorList>
            <person name="Gilroy R."/>
            <person name="Ravi A."/>
            <person name="Getino M."/>
            <person name="Pursley I."/>
            <person name="Horton D.L."/>
            <person name="Alikhan N.F."/>
            <person name="Baker D."/>
            <person name="Gharbi K."/>
            <person name="Hall N."/>
            <person name="Watson M."/>
            <person name="Adriaenssens E.M."/>
            <person name="Foster-Nyarko E."/>
            <person name="Jarju S."/>
            <person name="Secka A."/>
            <person name="Antonio M."/>
            <person name="Oren A."/>
            <person name="Chaudhuri R.R."/>
            <person name="La Ragione R."/>
            <person name="Hildebrand F."/>
            <person name="Pallen M.J."/>
        </authorList>
    </citation>
    <scope>NUCLEOTIDE SEQUENCE</scope>
    <source>
        <strain evidence="2">ChiBcec8-14828</strain>
    </source>
</reference>
<evidence type="ECO:0000256" key="1">
    <source>
        <dbReference type="SAM" id="Phobius"/>
    </source>
</evidence>
<evidence type="ECO:0000313" key="2">
    <source>
        <dbReference type="EMBL" id="HJB39278.1"/>
    </source>
</evidence>
<sequence length="349" mass="38284">MNENPLKTCVTSIQMPADAKGRLVQTLTARPAPKKRFFAPIRKIPVVAVLLVLCFFCSVPVLAASIDPLYQLMYRFSPGTAQFFRPVAKSDVSNGIEMTVLSSYIHGDTAEIYLSLQDLEGDRLDATTDLNDSYTIHTPFDCSAYSELVSYDEATKTATLRVSISQTDGSAVQGDKITFSTREIISQKAEMFGAEVPLDLRNLPQNAATSPVYVTGVGSSSASMPDFDDFFDALVPQEPKQIPSVENITLTGASFADGKLHIQLAAENTPQTNSHAFLWLETADGTEISCDYSVSFYEESAGQRTDYTEFIFSVTPEELSSCRVIGDFFSYGVFTEGDWSVTFPLEAEE</sequence>
<dbReference type="AlphaFoldDB" id="A0A9D2M2R6"/>
<gene>
    <name evidence="2" type="ORF">H9943_02650</name>
</gene>
<organism evidence="2 3">
    <name type="scientific">Candidatus Ruthenibacterium avium</name>
    <dbReference type="NCBI Taxonomy" id="2838751"/>
    <lineage>
        <taxon>Bacteria</taxon>
        <taxon>Bacillati</taxon>
        <taxon>Bacillota</taxon>
        <taxon>Clostridia</taxon>
        <taxon>Eubacteriales</taxon>
        <taxon>Oscillospiraceae</taxon>
        <taxon>Ruthenibacterium</taxon>
    </lineage>
</organism>